<dbReference type="AlphaFoldDB" id="A0ABC8LC31"/>
<accession>A0ABC8LC31</accession>
<protein>
    <recommendedName>
        <fullName evidence="2">F-box associated beta-propeller type 1 domain-containing protein</fullName>
    </recommendedName>
</protein>
<dbReference type="Pfam" id="PF07734">
    <property type="entry name" value="FBA_1"/>
    <property type="match status" value="1"/>
</dbReference>
<keyword evidence="1" id="KW-0472">Membrane</keyword>
<dbReference type="Proteomes" id="UP001642260">
    <property type="component" value="Unassembled WGS sequence"/>
</dbReference>
<gene>
    <name evidence="3" type="ORF">ERUC_LOCUS33563</name>
</gene>
<evidence type="ECO:0000313" key="3">
    <source>
        <dbReference type="EMBL" id="CAH8381080.1"/>
    </source>
</evidence>
<dbReference type="EMBL" id="CAKOAT010504043">
    <property type="protein sequence ID" value="CAH8381080.1"/>
    <property type="molecule type" value="Genomic_DNA"/>
</dbReference>
<keyword evidence="1" id="KW-1133">Transmembrane helix</keyword>
<name>A0ABC8LC31_ERUVS</name>
<dbReference type="InterPro" id="IPR006527">
    <property type="entry name" value="F-box-assoc_dom_typ1"/>
</dbReference>
<organism evidence="3 4">
    <name type="scientific">Eruca vesicaria subsp. sativa</name>
    <name type="common">Garden rocket</name>
    <name type="synonym">Eruca sativa</name>
    <dbReference type="NCBI Taxonomy" id="29727"/>
    <lineage>
        <taxon>Eukaryota</taxon>
        <taxon>Viridiplantae</taxon>
        <taxon>Streptophyta</taxon>
        <taxon>Embryophyta</taxon>
        <taxon>Tracheophyta</taxon>
        <taxon>Spermatophyta</taxon>
        <taxon>Magnoliopsida</taxon>
        <taxon>eudicotyledons</taxon>
        <taxon>Gunneridae</taxon>
        <taxon>Pentapetalae</taxon>
        <taxon>rosids</taxon>
        <taxon>malvids</taxon>
        <taxon>Brassicales</taxon>
        <taxon>Brassicaceae</taxon>
        <taxon>Brassiceae</taxon>
        <taxon>Eruca</taxon>
    </lineage>
</organism>
<evidence type="ECO:0000256" key="1">
    <source>
        <dbReference type="SAM" id="Phobius"/>
    </source>
</evidence>
<reference evidence="3 4" key="1">
    <citation type="submission" date="2022-03" db="EMBL/GenBank/DDBJ databases">
        <authorList>
            <person name="Macdonald S."/>
            <person name="Ahmed S."/>
            <person name="Newling K."/>
        </authorList>
    </citation>
    <scope>NUCLEOTIDE SEQUENCE [LARGE SCALE GENOMIC DNA]</scope>
</reference>
<evidence type="ECO:0000313" key="4">
    <source>
        <dbReference type="Proteomes" id="UP001642260"/>
    </source>
</evidence>
<comment type="caution">
    <text evidence="3">The sequence shown here is derived from an EMBL/GenBank/DDBJ whole genome shotgun (WGS) entry which is preliminary data.</text>
</comment>
<keyword evidence="1" id="KW-0812">Transmembrane</keyword>
<evidence type="ECO:0000259" key="2">
    <source>
        <dbReference type="Pfam" id="PF07734"/>
    </source>
</evidence>
<feature type="transmembrane region" description="Helical" evidence="1">
    <location>
        <begin position="110"/>
        <end position="132"/>
    </location>
</feature>
<feature type="domain" description="F-box associated beta-propeller type 1" evidence="2">
    <location>
        <begin position="35"/>
        <end position="129"/>
    </location>
</feature>
<proteinExistence type="predicted"/>
<keyword evidence="4" id="KW-1185">Reference proteome</keyword>
<sequence length="184" mass="21045">MNPATRRQQTFPLSIIQNLLLDRMKKRVIDTPPKFGFGKDKLIGTYKPVFLTKSSGFGFDNVTTCEVFDFITQLWRYVHPAFPLTTNPHTDPVYLDGSLYWLTDVNEPRFCLLIFTLKLFMSSVMLPFPMFLTLSASPYVSSTVAFAFPKKTGLLHKTYGPSNIPTRHGRKCVPLISLKKNVFR</sequence>